<name>A0ABP8LEU4_9BURK</name>
<reference evidence="4" key="1">
    <citation type="journal article" date="2019" name="Int. J. Syst. Evol. Microbiol.">
        <title>The Global Catalogue of Microorganisms (GCM) 10K type strain sequencing project: providing services to taxonomists for standard genome sequencing and annotation.</title>
        <authorList>
            <consortium name="The Broad Institute Genomics Platform"/>
            <consortium name="The Broad Institute Genome Sequencing Center for Infectious Disease"/>
            <person name="Wu L."/>
            <person name="Ma J."/>
        </authorList>
    </citation>
    <scope>NUCLEOTIDE SEQUENCE [LARGE SCALE GENOMIC DNA]</scope>
    <source>
        <strain evidence="4">JCM 31890</strain>
    </source>
</reference>
<dbReference type="SUPFAM" id="SSF51161">
    <property type="entry name" value="Trimeric LpxA-like enzymes"/>
    <property type="match status" value="1"/>
</dbReference>
<gene>
    <name evidence="3" type="ORF">GCM10023090_26980</name>
</gene>
<dbReference type="Gene3D" id="3.40.50.20">
    <property type="match status" value="1"/>
</dbReference>
<dbReference type="NCBIfam" id="TIGR03570">
    <property type="entry name" value="NeuD_NnaD"/>
    <property type="match status" value="1"/>
</dbReference>
<dbReference type="RefSeq" id="WP_345066202.1">
    <property type="nucleotide sequence ID" value="NZ_BAABEX010000029.1"/>
</dbReference>
<dbReference type="Pfam" id="PF17836">
    <property type="entry name" value="PglD_N"/>
    <property type="match status" value="1"/>
</dbReference>
<evidence type="ECO:0000259" key="2">
    <source>
        <dbReference type="Pfam" id="PF17836"/>
    </source>
</evidence>
<dbReference type="InterPro" id="IPR020019">
    <property type="entry name" value="AcTrfase_PglD-like"/>
</dbReference>
<dbReference type="CDD" id="cd03360">
    <property type="entry name" value="LbH_AT_putative"/>
    <property type="match status" value="1"/>
</dbReference>
<dbReference type="InterPro" id="IPR011004">
    <property type="entry name" value="Trimer_LpxA-like_sf"/>
</dbReference>
<evidence type="ECO:0000313" key="4">
    <source>
        <dbReference type="Proteomes" id="UP001501788"/>
    </source>
</evidence>
<dbReference type="Proteomes" id="UP001501788">
    <property type="component" value="Unassembled WGS sequence"/>
</dbReference>
<dbReference type="Pfam" id="PF00132">
    <property type="entry name" value="Hexapep"/>
    <property type="match status" value="1"/>
</dbReference>
<dbReference type="EMBL" id="BAABEX010000029">
    <property type="protein sequence ID" value="GAA4428364.1"/>
    <property type="molecule type" value="Genomic_DNA"/>
</dbReference>
<dbReference type="PANTHER" id="PTHR43300:SF7">
    <property type="entry name" value="UDP-N-ACETYLBACILLOSAMINE N-ACETYLTRANSFERASE"/>
    <property type="match status" value="1"/>
</dbReference>
<evidence type="ECO:0000313" key="3">
    <source>
        <dbReference type="EMBL" id="GAA4428364.1"/>
    </source>
</evidence>
<dbReference type="InterPro" id="IPR001451">
    <property type="entry name" value="Hexapep"/>
</dbReference>
<dbReference type="InterPro" id="IPR050179">
    <property type="entry name" value="Trans_hexapeptide_repeat"/>
</dbReference>
<keyword evidence="4" id="KW-1185">Reference proteome</keyword>
<evidence type="ECO:0000256" key="1">
    <source>
        <dbReference type="ARBA" id="ARBA00007274"/>
    </source>
</evidence>
<comment type="caution">
    <text evidence="3">The sequence shown here is derived from an EMBL/GenBank/DDBJ whole genome shotgun (WGS) entry which is preliminary data.</text>
</comment>
<dbReference type="PANTHER" id="PTHR43300">
    <property type="entry name" value="ACETYLTRANSFERASE"/>
    <property type="match status" value="1"/>
</dbReference>
<accession>A0ABP8LEU4</accession>
<dbReference type="InterPro" id="IPR041561">
    <property type="entry name" value="PglD_N"/>
</dbReference>
<sequence length="205" mass="20156">MPTDALLIFGAGGHGRVVADAARAAGATGLLASDRNPALCQGELLPGIPLHRPDAPTPAQATALHVAIGHNAARERESLALGLQRLHTVCHPAACVSPFAQLGAGCFVAAQAVVAPGARLGLGVIVNHGAVVDHDCRIGDFAHIAPGAVLGGDVQIGPGVLIGAGAVVLPGRSVAAGAVVGAGAVVCDNIDLPGSWVGVPARRKA</sequence>
<comment type="similarity">
    <text evidence="1">Belongs to the transferase hexapeptide repeat family.</text>
</comment>
<organism evidence="3 4">
    <name type="scientific">Acidovorax lacteus</name>
    <dbReference type="NCBI Taxonomy" id="1924988"/>
    <lineage>
        <taxon>Bacteria</taxon>
        <taxon>Pseudomonadati</taxon>
        <taxon>Pseudomonadota</taxon>
        <taxon>Betaproteobacteria</taxon>
        <taxon>Burkholderiales</taxon>
        <taxon>Comamonadaceae</taxon>
        <taxon>Acidovorax</taxon>
    </lineage>
</organism>
<proteinExistence type="inferred from homology"/>
<feature type="domain" description="PglD N-terminal" evidence="2">
    <location>
        <begin position="6"/>
        <end position="76"/>
    </location>
</feature>
<dbReference type="Gene3D" id="2.160.10.10">
    <property type="entry name" value="Hexapeptide repeat proteins"/>
    <property type="match status" value="1"/>
</dbReference>
<protein>
    <recommendedName>
        <fullName evidence="2">PglD N-terminal domain-containing protein</fullName>
    </recommendedName>
</protein>